<sequence>MVIPSASPIIEAFRRHAASSNLTVALASGNTDLAPIPEEQIALLPEPPLLSSSKTRRLQHVATIGQRLMVMKWMKEEVERFGDVHIPSKAVKTFPECFRGAEKANLQKASRWFKEQQVSNAEQVIERKSISCNQTGGSRKRIMTKALAGRGPKRSLRVEWLHLRLLEEFRRLSKAHVKFSPKVLLSLAKDILQNAGDADEFSSASIENGILITEKLTSRWILTFQERFDIVLRHQTGKLAVSPAHHEHMEKLVAFHLGEVGRRFRSGDLDENLVENVDETHFVINMDNGRTLGFKGDDDVKYADVSSGGEGMTMIVRVTGGSNAAIQPPMMIFMNKSRSYPIRGVPDDVAGVCYRTGPKGWNDSKVFPLWCREPRAIRKDPHGGQREIFMDNCGCHNVTDDLTSALNDLNAVIRKLPANATHLCQPCDSFVISKIKQEWSNAWESYKIDMIKRQLWAEGSGKLQNPGKRFFLKLAAESVRKVNHMRDRQGLTYARKAMIRCGLSLNINGLWEESQLFPVLQEIIKKYPEHYEGCPVGPRRQVAITENPSF</sequence>
<dbReference type="EMBL" id="HACM01005533">
    <property type="protein sequence ID" value="CRZ05975.1"/>
    <property type="molecule type" value="Transcribed_RNA"/>
</dbReference>
<dbReference type="GO" id="GO:0003676">
    <property type="term" value="F:nucleic acid binding"/>
    <property type="evidence" value="ECO:0007669"/>
    <property type="project" value="InterPro"/>
</dbReference>
<dbReference type="Pfam" id="PF03184">
    <property type="entry name" value="DDE_1"/>
    <property type="match status" value="1"/>
</dbReference>
<dbReference type="AlphaFoldDB" id="A0A0H5QVN4"/>
<protein>
    <recommendedName>
        <fullName evidence="1">DDE-1 domain-containing protein</fullName>
    </recommendedName>
</protein>
<organism evidence="2">
    <name type="scientific">Spongospora subterranea</name>
    <dbReference type="NCBI Taxonomy" id="70186"/>
    <lineage>
        <taxon>Eukaryota</taxon>
        <taxon>Sar</taxon>
        <taxon>Rhizaria</taxon>
        <taxon>Endomyxa</taxon>
        <taxon>Phytomyxea</taxon>
        <taxon>Plasmodiophorida</taxon>
        <taxon>Plasmodiophoridae</taxon>
        <taxon>Spongospora</taxon>
    </lineage>
</organism>
<name>A0A0H5QVN4_9EUKA</name>
<feature type="domain" description="DDE-1" evidence="1">
    <location>
        <begin position="328"/>
        <end position="454"/>
    </location>
</feature>
<proteinExistence type="predicted"/>
<evidence type="ECO:0000259" key="1">
    <source>
        <dbReference type="Pfam" id="PF03184"/>
    </source>
</evidence>
<accession>A0A0H5QVN4</accession>
<dbReference type="InterPro" id="IPR004875">
    <property type="entry name" value="DDE_SF_endonuclease_dom"/>
</dbReference>
<reference evidence="2" key="1">
    <citation type="submission" date="2015-04" db="EMBL/GenBank/DDBJ databases">
        <title>The genome sequence of the plant pathogenic Rhizarian Plasmodiophora brassicae reveals insights in its biotrophic life cycle and the origin of chitin synthesis.</title>
        <authorList>
            <person name="Schwelm A."/>
            <person name="Fogelqvist J."/>
            <person name="Knaust A."/>
            <person name="Julke S."/>
            <person name="Lilja T."/>
            <person name="Dhandapani V."/>
            <person name="Bonilla-Rosso G."/>
            <person name="Karlsson M."/>
            <person name="Shevchenko A."/>
            <person name="Choi S.R."/>
            <person name="Kim H.G."/>
            <person name="Park J.Y."/>
            <person name="Lim Y.P."/>
            <person name="Ludwig-Muller J."/>
            <person name="Dixelius C."/>
        </authorList>
    </citation>
    <scope>NUCLEOTIDE SEQUENCE</scope>
    <source>
        <tissue evidence="2">Potato root galls</tissue>
    </source>
</reference>
<evidence type="ECO:0000313" key="2">
    <source>
        <dbReference type="EMBL" id="CRZ05975.1"/>
    </source>
</evidence>